<gene>
    <name evidence="1" type="ORF">PVK06_025082</name>
</gene>
<proteinExistence type="predicted"/>
<comment type="caution">
    <text evidence="1">The sequence shown here is derived from an EMBL/GenBank/DDBJ whole genome shotgun (WGS) entry which is preliminary data.</text>
</comment>
<evidence type="ECO:0000313" key="1">
    <source>
        <dbReference type="EMBL" id="KAK5820038.1"/>
    </source>
</evidence>
<dbReference type="Proteomes" id="UP001358586">
    <property type="component" value="Chromosome 7"/>
</dbReference>
<dbReference type="EMBL" id="JARKNE010000007">
    <property type="protein sequence ID" value="KAK5820038.1"/>
    <property type="molecule type" value="Genomic_DNA"/>
</dbReference>
<evidence type="ECO:0000313" key="2">
    <source>
        <dbReference type="Proteomes" id="UP001358586"/>
    </source>
</evidence>
<reference evidence="1 2" key="1">
    <citation type="submission" date="2023-03" db="EMBL/GenBank/DDBJ databases">
        <title>WGS of Gossypium arboreum.</title>
        <authorList>
            <person name="Yu D."/>
        </authorList>
    </citation>
    <scope>NUCLEOTIDE SEQUENCE [LARGE SCALE GENOMIC DNA]</scope>
    <source>
        <tissue evidence="1">Leaf</tissue>
    </source>
</reference>
<sequence length="152" mass="17302">MNRRGRYGNDWGKVHKEYITMWNNRLGRVPQMDRAFDLQPSLEYIQWYCEIGKPFLFGGRSMAKLEAETELHSGDSSYHSDLGGDDDFLGSSGYVYNSEFDIFSPLPPQYSSHPGSYPLQYSASSGSYPLQYSDLFDPYLSSYSTSPGLYPP</sequence>
<keyword evidence="2" id="KW-1185">Reference proteome</keyword>
<accession>A0ABR0PFL9</accession>
<protein>
    <submittedName>
        <fullName evidence="1">Uncharacterized protein</fullName>
    </submittedName>
</protein>
<name>A0ABR0PFL9_GOSAR</name>
<organism evidence="1 2">
    <name type="scientific">Gossypium arboreum</name>
    <name type="common">Tree cotton</name>
    <name type="synonym">Gossypium nanking</name>
    <dbReference type="NCBI Taxonomy" id="29729"/>
    <lineage>
        <taxon>Eukaryota</taxon>
        <taxon>Viridiplantae</taxon>
        <taxon>Streptophyta</taxon>
        <taxon>Embryophyta</taxon>
        <taxon>Tracheophyta</taxon>
        <taxon>Spermatophyta</taxon>
        <taxon>Magnoliopsida</taxon>
        <taxon>eudicotyledons</taxon>
        <taxon>Gunneridae</taxon>
        <taxon>Pentapetalae</taxon>
        <taxon>rosids</taxon>
        <taxon>malvids</taxon>
        <taxon>Malvales</taxon>
        <taxon>Malvaceae</taxon>
        <taxon>Malvoideae</taxon>
        <taxon>Gossypium</taxon>
    </lineage>
</organism>